<sequence>MGTSAARTGQPASIRIAVRVGRVLGATLYVTTALFGALFTSWSSMLVVAPLLGALVGGAVALVRPDFAKDAASRRTVVHAAVAGVLALPFATGLPALGGLGSVVVLLLLVVGSLTVDDWLAAGEPGPRVGHPAELRPVLGVLPTAELVSAWLRTEDLLRSARDRSRVAELRELLLDELARRDPEGVARWLAAGGRSPVPHVRTDRDLTGP</sequence>
<dbReference type="AlphaFoldDB" id="A0A4Q7Y5X3"/>
<dbReference type="Proteomes" id="UP000292507">
    <property type="component" value="Unassembled WGS sequence"/>
</dbReference>
<accession>A0A4Q7Y5X3</accession>
<proteinExistence type="predicted"/>
<evidence type="ECO:0000256" key="1">
    <source>
        <dbReference type="SAM" id="Phobius"/>
    </source>
</evidence>
<name>A0A4Q7Y5X3_9ACTN</name>
<keyword evidence="1" id="KW-0472">Membrane</keyword>
<evidence type="ECO:0000313" key="3">
    <source>
        <dbReference type="Proteomes" id="UP000292507"/>
    </source>
</evidence>
<dbReference type="EMBL" id="SHKV01000001">
    <property type="protein sequence ID" value="RZU31309.1"/>
    <property type="molecule type" value="Genomic_DNA"/>
</dbReference>
<keyword evidence="3" id="KW-1185">Reference proteome</keyword>
<feature type="transmembrane region" description="Helical" evidence="1">
    <location>
        <begin position="45"/>
        <end position="64"/>
    </location>
</feature>
<keyword evidence="1" id="KW-0812">Transmembrane</keyword>
<feature type="transmembrane region" description="Helical" evidence="1">
    <location>
        <begin position="76"/>
        <end position="94"/>
    </location>
</feature>
<reference evidence="2 3" key="1">
    <citation type="submission" date="2019-02" db="EMBL/GenBank/DDBJ databases">
        <title>Sequencing the genomes of 1000 actinobacteria strains.</title>
        <authorList>
            <person name="Klenk H.-P."/>
        </authorList>
    </citation>
    <scope>NUCLEOTIDE SEQUENCE [LARGE SCALE GENOMIC DNA]</scope>
    <source>
        <strain evidence="2 3">DSM 44509</strain>
    </source>
</reference>
<evidence type="ECO:0000313" key="2">
    <source>
        <dbReference type="EMBL" id="RZU31309.1"/>
    </source>
</evidence>
<organism evidence="2 3">
    <name type="scientific">Blastococcus saxobsidens</name>
    <dbReference type="NCBI Taxonomy" id="138336"/>
    <lineage>
        <taxon>Bacteria</taxon>
        <taxon>Bacillati</taxon>
        <taxon>Actinomycetota</taxon>
        <taxon>Actinomycetes</taxon>
        <taxon>Geodermatophilales</taxon>
        <taxon>Geodermatophilaceae</taxon>
        <taxon>Blastococcus</taxon>
    </lineage>
</organism>
<protein>
    <submittedName>
        <fullName evidence="2">Uncharacterized protein</fullName>
    </submittedName>
</protein>
<gene>
    <name evidence="2" type="ORF">BKA19_0967</name>
</gene>
<comment type="caution">
    <text evidence="2">The sequence shown here is derived from an EMBL/GenBank/DDBJ whole genome shotgun (WGS) entry which is preliminary data.</text>
</comment>
<feature type="transmembrane region" description="Helical" evidence="1">
    <location>
        <begin position="20"/>
        <end position="39"/>
    </location>
</feature>
<keyword evidence="1" id="KW-1133">Transmembrane helix</keyword>
<dbReference type="RefSeq" id="WP_104527318.1">
    <property type="nucleotide sequence ID" value="NZ_POQT01000005.1"/>
</dbReference>